<feature type="compositionally biased region" description="Acidic residues" evidence="1">
    <location>
        <begin position="10"/>
        <end position="19"/>
    </location>
</feature>
<dbReference type="EMBL" id="KT727016">
    <property type="protein sequence ID" value="AMH40441.1"/>
    <property type="molecule type" value="Genomic_DNA"/>
</dbReference>
<protein>
    <submittedName>
        <fullName evidence="2">Uncharacterized protein</fullName>
    </submittedName>
</protein>
<reference evidence="2" key="1">
    <citation type="submission" date="2015-09" db="EMBL/GenBank/DDBJ databases">
        <authorList>
            <person name="Jackson K.R."/>
            <person name="Lunt B.L."/>
            <person name="Fisher J.N.B."/>
            <person name="Gardner A.V."/>
            <person name="Bailey M.E."/>
            <person name="Deus L.M."/>
            <person name="Earl A.S."/>
            <person name="Gibby P.D."/>
            <person name="Hartmann K.A."/>
            <person name="Liu J.E."/>
            <person name="Manci A.M."/>
            <person name="Nielsen D.A."/>
            <person name="Solomon M.B."/>
            <person name="Breakwell D.P."/>
            <person name="Burnett S.H."/>
            <person name="Grose J.H."/>
        </authorList>
    </citation>
    <scope>NUCLEOTIDE SEQUENCE</scope>
    <source>
        <strain evidence="2">ISBN3-Nov-94-8</strain>
    </source>
</reference>
<evidence type="ECO:0000256" key="1">
    <source>
        <dbReference type="SAM" id="MobiDB-lite"/>
    </source>
</evidence>
<feature type="region of interest" description="Disordered" evidence="1">
    <location>
        <begin position="86"/>
        <end position="115"/>
    </location>
</feature>
<accession>A0A125SL40</accession>
<feature type="region of interest" description="Disordered" evidence="1">
    <location>
        <begin position="1"/>
        <end position="26"/>
    </location>
</feature>
<name>A0A125SL40_9CYAN</name>
<dbReference type="AlphaFoldDB" id="A0A125SL40"/>
<evidence type="ECO:0000313" key="2">
    <source>
        <dbReference type="EMBL" id="AMH40441.1"/>
    </source>
</evidence>
<sequence>MSDQKNNDVEVIDASDNDDDKPATDKLLGGLTDEIKVFSKAAAVYFEKLSELHEESESNKKHSSLVDILTNNHKAQKAAWKHVVENSEAHKENERQAKRFMPKSAIDSLHDWLDD</sequence>
<feature type="compositionally biased region" description="Basic and acidic residues" evidence="1">
    <location>
        <begin position="86"/>
        <end position="97"/>
    </location>
</feature>
<proteinExistence type="predicted"/>
<gene>
    <name evidence="2" type="primary">ORF3</name>
</gene>
<organism evidence="2">
    <name type="scientific">Leptolyngbya sp. ISBN3-Nov-94-8</name>
    <dbReference type="NCBI Taxonomy" id="1798139"/>
    <lineage>
        <taxon>Bacteria</taxon>
        <taxon>Bacillati</taxon>
        <taxon>Cyanobacteriota</taxon>
        <taxon>Cyanophyceae</taxon>
        <taxon>Leptolyngbyales</taxon>
        <taxon>Leptolyngbyaceae</taxon>
        <taxon>Leptolyngbya group</taxon>
        <taxon>Leptolyngbya</taxon>
    </lineage>
</organism>